<dbReference type="Gene3D" id="1.10.101.10">
    <property type="entry name" value="PGBD-like superfamily/PGBD"/>
    <property type="match status" value="1"/>
</dbReference>
<evidence type="ECO:0000259" key="2">
    <source>
        <dbReference type="SMART" id="SM00646"/>
    </source>
</evidence>
<dbReference type="InterPro" id="IPR002477">
    <property type="entry name" value="Peptidoglycan-bd-like"/>
</dbReference>
<keyword evidence="1" id="KW-0378">Hydrolase</keyword>
<dbReference type="Proteomes" id="UP000001585">
    <property type="component" value="Segment"/>
</dbReference>
<dbReference type="InterPro" id="IPR050695">
    <property type="entry name" value="N-acetylmuramoyl_amidase_3"/>
</dbReference>
<dbReference type="Gene3D" id="3.40.630.40">
    <property type="entry name" value="Zn-dependent exopeptidases"/>
    <property type="match status" value="1"/>
</dbReference>
<dbReference type="InterPro" id="IPR036365">
    <property type="entry name" value="PGBD-like_sf"/>
</dbReference>
<evidence type="ECO:0000313" key="4">
    <source>
        <dbReference type="Proteomes" id="UP000001585"/>
    </source>
</evidence>
<dbReference type="OrthoDB" id="9480at10239"/>
<accession>Q5YA51</accession>
<proteinExistence type="predicted"/>
<dbReference type="GO" id="GO:0008745">
    <property type="term" value="F:N-acetylmuramoyl-L-alanine amidase activity"/>
    <property type="evidence" value="ECO:0007669"/>
    <property type="project" value="InterPro"/>
</dbReference>
<keyword evidence="4" id="KW-1185">Reference proteome</keyword>
<dbReference type="EMBL" id="AY616446">
    <property type="protein sequence ID" value="AAU85106.1"/>
    <property type="molecule type" value="Genomic_DNA"/>
</dbReference>
<dbReference type="InterPro" id="IPR036366">
    <property type="entry name" value="PGBDSf"/>
</dbReference>
<feature type="domain" description="MurNAc-LAA" evidence="2">
    <location>
        <begin position="74"/>
        <end position="187"/>
    </location>
</feature>
<dbReference type="Pfam" id="PF01520">
    <property type="entry name" value="Amidase_3"/>
    <property type="match status" value="1"/>
</dbReference>
<dbReference type="SUPFAM" id="SSF53187">
    <property type="entry name" value="Zn-dependent exopeptidases"/>
    <property type="match status" value="1"/>
</dbReference>
<evidence type="ECO:0000313" key="3">
    <source>
        <dbReference type="EMBL" id="AAU85106.1"/>
    </source>
</evidence>
<dbReference type="KEGG" id="vg:3197279"/>
<dbReference type="CDD" id="cd02696">
    <property type="entry name" value="MurNAc-LAA"/>
    <property type="match status" value="1"/>
</dbReference>
<protein>
    <submittedName>
        <fullName evidence="3">Lysin</fullName>
    </submittedName>
</protein>
<dbReference type="RefSeq" id="YP_164437.1">
    <property type="nucleotide sequence ID" value="NC_006557.1"/>
</dbReference>
<organism evidence="3 4">
    <name type="scientific">Bacillus phage BCASJ1c</name>
    <dbReference type="NCBI Taxonomy" id="294382"/>
    <lineage>
        <taxon>Viruses</taxon>
        <taxon>Duplodnaviria</taxon>
        <taxon>Heunggongvirae</taxon>
        <taxon>Uroviricota</taxon>
        <taxon>Caudoviricetes</taxon>
        <taxon>Jarrellvirus</taxon>
        <taxon>Jarrellvirus BCAJ1</taxon>
    </lineage>
</organism>
<reference evidence="3 4" key="1">
    <citation type="journal article" date="2004" name="Extremophiles">
        <title>The Genome of BCJA1, a Bacteriophage Active Against the Alkaliphilic Bacterium, Bacillus clarkii.</title>
        <authorList>
            <person name="Kropinski A.M."/>
            <person name="Hayward M."/>
            <person name="Agnew D."/>
            <person name="Jarrell K.F."/>
        </authorList>
    </citation>
    <scope>NUCLEOTIDE SEQUENCE [LARGE SCALE GENOMIC DNA]</scope>
</reference>
<dbReference type="SMART" id="SM00646">
    <property type="entry name" value="Ami_3"/>
    <property type="match status" value="1"/>
</dbReference>
<dbReference type="Gene3D" id="2.30.30.40">
    <property type="entry name" value="SH3 Domains"/>
    <property type="match status" value="1"/>
</dbReference>
<dbReference type="Pfam" id="PF01471">
    <property type="entry name" value="PG_binding_1"/>
    <property type="match status" value="1"/>
</dbReference>
<name>Q5YA51_9CAUD</name>
<dbReference type="PANTHER" id="PTHR30404">
    <property type="entry name" value="N-ACETYLMURAMOYL-L-ALANINE AMIDASE"/>
    <property type="match status" value="1"/>
</dbReference>
<gene>
    <name evidence="3" type="primary">59</name>
</gene>
<dbReference type="SUPFAM" id="SSF47090">
    <property type="entry name" value="PGBD-like"/>
    <property type="match status" value="1"/>
</dbReference>
<dbReference type="PANTHER" id="PTHR30404:SF0">
    <property type="entry name" value="N-ACETYLMURAMOYL-L-ALANINE AMIDASE AMIC"/>
    <property type="match status" value="1"/>
</dbReference>
<sequence length="355" mass="39099">MSVPFNVLNRPVKVFIDAGHGGSDPGAVANGLREKDLCLQVALAVKTILENEYENVEVRLSRETDVFLTLGERCRLANNWGADIFISIHFNAFTPAATGFETFRYRNAPNRTRDAHVEIHRVMFAQAFRGKMPDRGSKTAGFYVVKNTNMTAVLTEGGFLTNSNDARHLKSGAFLREVAEAHAAGIASIFTSVKKRQAKSNKPSPSITEWTGQVLRHGERGPLVRSLQEQLIDKGFDLGRYGADGVFGDITRNAVRDFQRAAGIAVDGVPGPQTFRALKAYQPDKGQMVIVDVDRLNVRSRPSFADSAVSSQVRRGEAFTIVERVNVANSNTDMYKLKSGLYITASENFVRTRSA</sequence>
<dbReference type="InterPro" id="IPR002508">
    <property type="entry name" value="MurNAc-LAA_cat"/>
</dbReference>
<dbReference type="GO" id="GO:0009253">
    <property type="term" value="P:peptidoglycan catabolic process"/>
    <property type="evidence" value="ECO:0007669"/>
    <property type="project" value="InterPro"/>
</dbReference>
<evidence type="ECO:0000256" key="1">
    <source>
        <dbReference type="ARBA" id="ARBA00022801"/>
    </source>
</evidence>